<name>A0A9X2ZJ91_9FLAO</name>
<feature type="domain" description="VWFA" evidence="2">
    <location>
        <begin position="17"/>
        <end position="204"/>
    </location>
</feature>
<dbReference type="Proteomes" id="UP001151133">
    <property type="component" value="Unassembled WGS sequence"/>
</dbReference>
<evidence type="ECO:0000259" key="2">
    <source>
        <dbReference type="PROSITE" id="PS50234"/>
    </source>
</evidence>
<evidence type="ECO:0000313" key="4">
    <source>
        <dbReference type="Proteomes" id="UP001151133"/>
    </source>
</evidence>
<keyword evidence="4" id="KW-1185">Reference proteome</keyword>
<protein>
    <submittedName>
        <fullName evidence="3">VWA domain-containing protein</fullName>
    </submittedName>
</protein>
<sequence length="1945" mass="218996">MSSINLQSSQPSGCETYIAIVVDESGSINQNEAKQIREELTSFINSQAQSNITLSLIGMSNNDTDSRSGHVIQKRISGNQSEFLNWINSFGSRSINAQSDYWASGLDVVNNLTVIPDIIVIVTDGLQVNDPNKLKALYNDLNEKSHIFVYGVTSTESNATELVTPLTTFLGKTPVAKTNGLSILNTDYIRVPDFSTLGEVLRQLNNDLSTEQIGCLPNVSLIQNKLVYPVLRKGLSTRQDAGTLILKNKSRVALTLAAGTKIHSASNLNGLVFKLRDTVTIPGLSQIGVSIRIEGTPILLGNNSALIVLKNVTNPNAFKINFNVTKEVYIVGTTSGKTALQSSDLQIAASGSKGIDSTRGIHLRWLFAGELGDKHLPKGDLFTGTKSKFNKPDDFVKLYRAPYTKVSTNLDLSKAPKSVDSKNAIWIYKTANSERSFYVRFIETEKYSLVSKSINPLMNPSGFIQAYGNNIIEIENKNELFFAAELNFGSVNNSSIVRLESLSVEENNIGAAKKISNRKTYTSTQVNTIRVVAENGRSIRFRANNCLLTEINFEFYSDFIQHANDNGEWDLKGKYALSKNDTTVFEQLEPKLNCVHGKWLKFNDDEYVNINNYKDKWGKTTVPDDKNIKQVVQSYLDLSLDSNNQKANETVSFKDKVPTNEPKDGEAAEFAENSTDISNLDLLNIAANDYHIARMLGLGCIDIDDVVLSGEFIYLTEYTTFGDLKVGKVSGEVLHLSMSIPTSIATERLPLPVQLSKIVPGLNVDSEENEPVKITDSNGYSFDGKKRYASLFMDDIMDYDSYTDTNFFLSSLEFDGSTFTFPVYVGIEHKIKDDDQTWVKPELASDTEYYNVTKELAKGSYEPAPIIIPDSGKSFLNVLQEKTGKHTYIYKGYGINIFSRASSGRQIEITSDIKPANSLMPPNGINTLLITSENPLMFTSRAEQDHLDKITGSDKTYIRLLFDYYSIQELLSYSIPDNMTLENALLPDTIYPDNEELYADYFKLYYKDGLPQVEYAQIIDINNNTEDILTSIIKIKDYTVLSTGEKINVTLNSTNSKRFIGGILTIGDQNYIINKVEVSNDLQGQFSYANVHVLKKEVAESSLADGDATLDSEQIQNIQASGNGLCTLVENMLTKDNWHKSKPLDFNVLLPQVLKKVNREIIQFIDSEGVIDRRIEKTRGIWCKDVTIKEIKEKAYQVDENGQYVLDPKGNVIELPEEENKHFGLYQLTFNGYKLAQHPQYKENIENSVEWFNGSVRLFTDSCFEKGNPIPVKPRKEFKVVQTKNIGTTDDLILIVNDPNFKIKMDGKQEVDPAYDKIIIEKTEVNYYPSYKVSLFADPAFGLTAANILPREDESTHYSIFGISTYGRYHLLDYDSKISVPSPMYAVKIEEPVRPEEVKGGLYATRPDFFNRSTYTFTTKYSHRPYGALHYRANDEGLLSVLYERSTIDTIRKKLKELGGNNETFFTNRWENLLDFDALLYQNKLLNPSDELEHDKKPNPLPPRKELNYNEYPPEGDPLLKFRLPSPDNKQLIAAINDFIDWHNQSLPKSIPAAPKITLLSALNDIIISTEHGIEKNLLALHFIEQAIHTAFVPLTEVPVIYDHINDNKYVPINKKQTIKDKNGHILKTTDTDFDIAPMMKVIDAVENITQFTDFNLDGNSQNFYFYGVREMDIKMNFSEFGPYLGPVKLVPSNPPQTPEIKRIMPILENRVLGIKPAIQIELNDYQPEYNIKKINIYRAASMLDAQSIRTMTPVKEVLIGEDTLSASFDNVWTVYDEFEDLENIPFGDGLFYRITVSREIEYADPSSTELNPIVNIDYTPSQPSKITATVIADSVSPQSPVLKATGAPTGANESILKPVIFNWEKTVHNGKYHLYKMNNQGNWDKIHEVTSNYDTVSQPLLETKLATDELIIKTEDGNRIYHHFKMISENSSGMFSNEEKILTL</sequence>
<dbReference type="InterPro" id="IPR036465">
    <property type="entry name" value="vWFA_dom_sf"/>
</dbReference>
<feature type="compositionally biased region" description="Basic and acidic residues" evidence="1">
    <location>
        <begin position="1491"/>
        <end position="1508"/>
    </location>
</feature>
<feature type="region of interest" description="Disordered" evidence="1">
    <location>
        <begin position="1490"/>
        <end position="1510"/>
    </location>
</feature>
<dbReference type="Pfam" id="PF00092">
    <property type="entry name" value="VWA"/>
    <property type="match status" value="1"/>
</dbReference>
<dbReference type="Gene3D" id="3.40.50.410">
    <property type="entry name" value="von Willebrand factor, type A domain"/>
    <property type="match status" value="1"/>
</dbReference>
<dbReference type="PROSITE" id="PS50234">
    <property type="entry name" value="VWFA"/>
    <property type="match status" value="1"/>
</dbReference>
<dbReference type="RefSeq" id="WP_264286057.1">
    <property type="nucleotide sequence ID" value="NZ_JAOZEV010000003.1"/>
</dbReference>
<dbReference type="EMBL" id="JAOZEV010000003">
    <property type="protein sequence ID" value="MCV9931745.1"/>
    <property type="molecule type" value="Genomic_DNA"/>
</dbReference>
<evidence type="ECO:0000256" key="1">
    <source>
        <dbReference type="SAM" id="MobiDB-lite"/>
    </source>
</evidence>
<gene>
    <name evidence="3" type="ORF">OIU80_05570</name>
</gene>
<organism evidence="3 4">
    <name type="scientific">Flavobacterium frigoritolerans</name>
    <dbReference type="NCBI Taxonomy" id="2987686"/>
    <lineage>
        <taxon>Bacteria</taxon>
        <taxon>Pseudomonadati</taxon>
        <taxon>Bacteroidota</taxon>
        <taxon>Flavobacteriia</taxon>
        <taxon>Flavobacteriales</taxon>
        <taxon>Flavobacteriaceae</taxon>
        <taxon>Flavobacterium</taxon>
    </lineage>
</organism>
<dbReference type="SUPFAM" id="SSF53300">
    <property type="entry name" value="vWA-like"/>
    <property type="match status" value="1"/>
</dbReference>
<comment type="caution">
    <text evidence="3">The sequence shown here is derived from an EMBL/GenBank/DDBJ whole genome shotgun (WGS) entry which is preliminary data.</text>
</comment>
<proteinExistence type="predicted"/>
<evidence type="ECO:0000313" key="3">
    <source>
        <dbReference type="EMBL" id="MCV9931745.1"/>
    </source>
</evidence>
<dbReference type="InterPro" id="IPR002035">
    <property type="entry name" value="VWF_A"/>
</dbReference>
<accession>A0A9X2ZJ91</accession>
<reference evidence="3" key="1">
    <citation type="submission" date="2022-10" db="EMBL/GenBank/DDBJ databases">
        <title>Two novel species of Flavobacterium.</title>
        <authorList>
            <person name="Liu Q."/>
            <person name="Xin Y.-H."/>
        </authorList>
    </citation>
    <scope>NUCLEOTIDE SEQUENCE</scope>
    <source>
        <strain evidence="3">LS1R47</strain>
    </source>
</reference>